<evidence type="ECO:0000256" key="6">
    <source>
        <dbReference type="ARBA" id="ARBA00023146"/>
    </source>
</evidence>
<reference evidence="10 11" key="1">
    <citation type="journal article" date="2017" name="ISME J.">
        <title>Energy and carbon metabolisms in a deep terrestrial subsurface fluid microbial community.</title>
        <authorList>
            <person name="Momper L."/>
            <person name="Jungbluth S.P."/>
            <person name="Lee M.D."/>
            <person name="Amend J.P."/>
        </authorList>
    </citation>
    <scope>NUCLEOTIDE SEQUENCE [LARGE SCALE GENOMIC DNA]</scope>
    <source>
        <strain evidence="10">SURF_29</strain>
    </source>
</reference>
<dbReference type="PANTHER" id="PTHR43766">
    <property type="entry name" value="TRYPTOPHAN--TRNA LIGASE, MITOCHONDRIAL"/>
    <property type="match status" value="1"/>
</dbReference>
<feature type="binding site" evidence="8">
    <location>
        <begin position="147"/>
        <end position="149"/>
    </location>
    <ligand>
        <name>ATP</name>
        <dbReference type="ChEBI" id="CHEBI:30616"/>
    </ligand>
</feature>
<keyword evidence="3 8" id="KW-0547">Nucleotide-binding</keyword>
<dbReference type="GO" id="GO:0004830">
    <property type="term" value="F:tryptophan-tRNA ligase activity"/>
    <property type="evidence" value="ECO:0007669"/>
    <property type="project" value="UniProtKB-UniRule"/>
</dbReference>
<evidence type="ECO:0000256" key="1">
    <source>
        <dbReference type="ARBA" id="ARBA00005594"/>
    </source>
</evidence>
<dbReference type="InterPro" id="IPR002306">
    <property type="entry name" value="Trp-tRNA-ligase"/>
</dbReference>
<dbReference type="PANTHER" id="PTHR43766:SF1">
    <property type="entry name" value="TRYPTOPHAN--TRNA LIGASE, MITOCHONDRIAL"/>
    <property type="match status" value="1"/>
</dbReference>
<comment type="function">
    <text evidence="8">Catalyzes the attachment of tryptophan to tRNA(Trp).</text>
</comment>
<protein>
    <recommendedName>
        <fullName evidence="8">Tryptophan--tRNA ligase</fullName>
        <ecNumber evidence="8">6.1.1.2</ecNumber>
    </recommendedName>
    <alternativeName>
        <fullName evidence="8">Tryptophanyl-tRNA synthetase</fullName>
        <shortName evidence="8">TrpRS</shortName>
    </alternativeName>
</protein>
<dbReference type="EC" id="6.1.1.2" evidence="8"/>
<evidence type="ECO:0000256" key="4">
    <source>
        <dbReference type="ARBA" id="ARBA00022840"/>
    </source>
</evidence>
<dbReference type="Gene3D" id="1.10.240.10">
    <property type="entry name" value="Tyrosyl-Transfer RNA Synthetase"/>
    <property type="match status" value="1"/>
</dbReference>
<evidence type="ECO:0000256" key="7">
    <source>
        <dbReference type="ARBA" id="ARBA00049929"/>
    </source>
</evidence>
<dbReference type="FunFam" id="1.10.240.10:FF:000002">
    <property type="entry name" value="Tryptophan--tRNA ligase"/>
    <property type="match status" value="1"/>
</dbReference>
<dbReference type="NCBIfam" id="TIGR00233">
    <property type="entry name" value="trpS"/>
    <property type="match status" value="1"/>
</dbReference>
<dbReference type="CDD" id="cd00806">
    <property type="entry name" value="TrpRS_core"/>
    <property type="match status" value="1"/>
</dbReference>
<comment type="subcellular location">
    <subcellularLocation>
        <location evidence="8">Cytoplasm</location>
    </subcellularLocation>
</comment>
<feature type="binding site" evidence="8">
    <location>
        <begin position="19"/>
        <end position="20"/>
    </location>
    <ligand>
        <name>ATP</name>
        <dbReference type="ChEBI" id="CHEBI:30616"/>
    </ligand>
</feature>
<dbReference type="InterPro" id="IPR014729">
    <property type="entry name" value="Rossmann-like_a/b/a_fold"/>
</dbReference>
<keyword evidence="8" id="KW-0963">Cytoplasm</keyword>
<organism evidence="10 11">
    <name type="scientific">candidate division WS5 bacterium</name>
    <dbReference type="NCBI Taxonomy" id="2093353"/>
    <lineage>
        <taxon>Bacteria</taxon>
        <taxon>candidate division WS5</taxon>
    </lineage>
</organism>
<dbReference type="SUPFAM" id="SSF52374">
    <property type="entry name" value="Nucleotidylyl transferase"/>
    <property type="match status" value="1"/>
</dbReference>
<keyword evidence="6 8" id="KW-0030">Aminoacyl-tRNA synthetase</keyword>
<feature type="binding site" evidence="8">
    <location>
        <position position="186"/>
    </location>
    <ligand>
        <name>ATP</name>
        <dbReference type="ChEBI" id="CHEBI:30616"/>
    </ligand>
</feature>
<dbReference type="PROSITE" id="PS00178">
    <property type="entry name" value="AA_TRNA_LIGASE_I"/>
    <property type="match status" value="1"/>
</dbReference>
<comment type="caution">
    <text evidence="8">Lacks conserved residue(s) required for the propagation of feature annotation.</text>
</comment>
<feature type="binding site" evidence="8">
    <location>
        <position position="135"/>
    </location>
    <ligand>
        <name>L-tryptophan</name>
        <dbReference type="ChEBI" id="CHEBI:57912"/>
    </ligand>
</feature>
<keyword evidence="2 8" id="KW-0436">Ligase</keyword>
<evidence type="ECO:0000313" key="11">
    <source>
        <dbReference type="Proteomes" id="UP000285655"/>
    </source>
</evidence>
<evidence type="ECO:0000256" key="8">
    <source>
        <dbReference type="HAMAP-Rule" id="MF_00140"/>
    </source>
</evidence>
<dbReference type="EMBL" id="QZJW01000002">
    <property type="protein sequence ID" value="RJO62287.1"/>
    <property type="molecule type" value="Genomic_DNA"/>
</dbReference>
<dbReference type="GO" id="GO:0006436">
    <property type="term" value="P:tryptophanyl-tRNA aminoacylation"/>
    <property type="evidence" value="ECO:0007669"/>
    <property type="project" value="UniProtKB-UniRule"/>
</dbReference>
<dbReference type="InterPro" id="IPR001412">
    <property type="entry name" value="aa-tRNA-synth_I_CS"/>
</dbReference>
<dbReference type="GO" id="GO:0005829">
    <property type="term" value="C:cytosol"/>
    <property type="evidence" value="ECO:0007669"/>
    <property type="project" value="TreeGrafter"/>
</dbReference>
<dbReference type="PRINTS" id="PR01039">
    <property type="entry name" value="TRNASYNTHTRP"/>
</dbReference>
<evidence type="ECO:0000313" key="10">
    <source>
        <dbReference type="EMBL" id="RJO62287.1"/>
    </source>
</evidence>
<comment type="catalytic activity">
    <reaction evidence="7 8">
        <text>tRNA(Trp) + L-tryptophan + ATP = L-tryptophyl-tRNA(Trp) + AMP + diphosphate + H(+)</text>
        <dbReference type="Rhea" id="RHEA:24080"/>
        <dbReference type="Rhea" id="RHEA-COMP:9671"/>
        <dbReference type="Rhea" id="RHEA-COMP:9705"/>
        <dbReference type="ChEBI" id="CHEBI:15378"/>
        <dbReference type="ChEBI" id="CHEBI:30616"/>
        <dbReference type="ChEBI" id="CHEBI:33019"/>
        <dbReference type="ChEBI" id="CHEBI:57912"/>
        <dbReference type="ChEBI" id="CHEBI:78442"/>
        <dbReference type="ChEBI" id="CHEBI:78535"/>
        <dbReference type="ChEBI" id="CHEBI:456215"/>
        <dbReference type="EC" id="6.1.1.2"/>
    </reaction>
</comment>
<dbReference type="Gene3D" id="3.40.50.620">
    <property type="entry name" value="HUPs"/>
    <property type="match status" value="1"/>
</dbReference>
<comment type="similarity">
    <text evidence="1 8 9">Belongs to the class-I aminoacyl-tRNA synthetase family.</text>
</comment>
<dbReference type="InterPro" id="IPR002305">
    <property type="entry name" value="aa-tRNA-synth_Ic"/>
</dbReference>
<dbReference type="GO" id="GO:0005524">
    <property type="term" value="F:ATP binding"/>
    <property type="evidence" value="ECO:0007669"/>
    <property type="project" value="UniProtKB-UniRule"/>
</dbReference>
<keyword evidence="4 8" id="KW-0067">ATP-binding</keyword>
<evidence type="ECO:0000256" key="5">
    <source>
        <dbReference type="ARBA" id="ARBA00022917"/>
    </source>
</evidence>
<dbReference type="Pfam" id="PF00579">
    <property type="entry name" value="tRNA-synt_1b"/>
    <property type="match status" value="1"/>
</dbReference>
<dbReference type="InterPro" id="IPR024109">
    <property type="entry name" value="Trp-tRNA-ligase_bac-type"/>
</dbReference>
<evidence type="ECO:0000256" key="3">
    <source>
        <dbReference type="ARBA" id="ARBA00022741"/>
    </source>
</evidence>
<accession>A0A419DGT1</accession>
<feature type="binding site" evidence="8">
    <location>
        <begin position="11"/>
        <end position="13"/>
    </location>
    <ligand>
        <name>ATP</name>
        <dbReference type="ChEBI" id="CHEBI:30616"/>
    </ligand>
</feature>
<sequence length="330" mass="37419">MAKKRVFSGIKPSGDFTIGNYMGALSNWVKTQDEKENVFCIVDLHAITVPQDPKEIRRRSLEFAKIYLAAGLDPKKSAFFIQSDRPEHSELAWILNCFTYFGEASRMTQFKDQYREKKKNVTVGLFDYPVLMAADIILYDSDEVPVGEDQKQHVEITRDIAERMNRKYGKLFVVPDPMIKKEGARIMALGDPKKKMAKSDDNPNNSVYLRDNTNTIQKKFAKATTDSENKIKFDKEKKPGISNLLNIMSVATDTPIPDLEKKYASSNYGEFKKDVADSVIEMLKPIQAKLAEYDKNEDYVRKVLRDGAEAVAPRAQATLERVKKAVGLGL</sequence>
<feature type="short sequence motif" description="'HIGH' region" evidence="8">
    <location>
        <begin position="12"/>
        <end position="20"/>
    </location>
</feature>
<proteinExistence type="inferred from homology"/>
<dbReference type="AlphaFoldDB" id="A0A419DGT1"/>
<dbReference type="InterPro" id="IPR050203">
    <property type="entry name" value="Trp-tRNA_synthetase"/>
</dbReference>
<name>A0A419DGT1_9BACT</name>
<evidence type="ECO:0000256" key="9">
    <source>
        <dbReference type="RuleBase" id="RU363036"/>
    </source>
</evidence>
<comment type="caution">
    <text evidence="10">The sequence shown here is derived from an EMBL/GenBank/DDBJ whole genome shotgun (WGS) entry which is preliminary data.</text>
</comment>
<comment type="subunit">
    <text evidence="8">Homodimer.</text>
</comment>
<dbReference type="HAMAP" id="MF_00140_B">
    <property type="entry name" value="Trp_tRNA_synth_B"/>
    <property type="match status" value="1"/>
</dbReference>
<evidence type="ECO:0000256" key="2">
    <source>
        <dbReference type="ARBA" id="ARBA00022598"/>
    </source>
</evidence>
<dbReference type="Proteomes" id="UP000285655">
    <property type="component" value="Unassembled WGS sequence"/>
</dbReference>
<keyword evidence="5 8" id="KW-0648">Protein biosynthesis</keyword>
<gene>
    <name evidence="8 10" type="primary">trpS</name>
    <name evidence="10" type="ORF">C4544_00365</name>
</gene>